<dbReference type="Proteomes" id="UP000663823">
    <property type="component" value="Unassembled WGS sequence"/>
</dbReference>
<proteinExistence type="predicted"/>
<dbReference type="EMBL" id="CAJNOH010000615">
    <property type="protein sequence ID" value="CAF1088717.1"/>
    <property type="molecule type" value="Genomic_DNA"/>
</dbReference>
<dbReference type="Proteomes" id="UP000663864">
    <property type="component" value="Unassembled WGS sequence"/>
</dbReference>
<dbReference type="EMBL" id="CAJOBD010003845">
    <property type="protein sequence ID" value="CAF3968627.1"/>
    <property type="molecule type" value="Genomic_DNA"/>
</dbReference>
<comment type="caution">
    <text evidence="4">The sequence shown here is derived from an EMBL/GenBank/DDBJ whole genome shotgun (WGS) entry which is preliminary data.</text>
</comment>
<evidence type="ECO:0000313" key="2">
    <source>
        <dbReference type="EMBL" id="CAF1039580.1"/>
    </source>
</evidence>
<dbReference type="Proteomes" id="UP000663870">
    <property type="component" value="Unassembled WGS sequence"/>
</dbReference>
<evidence type="ECO:0000313" key="4">
    <source>
        <dbReference type="EMBL" id="CAF1088717.1"/>
    </source>
</evidence>
<evidence type="ECO:0000313" key="1">
    <source>
        <dbReference type="EMBL" id="CAF0950218.1"/>
    </source>
</evidence>
<protein>
    <submittedName>
        <fullName evidence="4">Uncharacterized protein</fullName>
    </submittedName>
</protein>
<evidence type="ECO:0000313" key="9">
    <source>
        <dbReference type="Proteomes" id="UP000663854"/>
    </source>
</evidence>
<dbReference type="Proteomes" id="UP000663854">
    <property type="component" value="Unassembled WGS sequence"/>
</dbReference>
<dbReference type="AlphaFoldDB" id="A0A814N9N0"/>
<dbReference type="EMBL" id="CAJOAX010004772">
    <property type="protein sequence ID" value="CAF3920548.1"/>
    <property type="molecule type" value="Genomic_DNA"/>
</dbReference>
<dbReference type="EMBL" id="CAJNOU010000666">
    <property type="protein sequence ID" value="CAF1060287.1"/>
    <property type="molecule type" value="Genomic_DNA"/>
</dbReference>
<evidence type="ECO:0000313" key="8">
    <source>
        <dbReference type="EMBL" id="CAF3968627.1"/>
    </source>
</evidence>
<dbReference type="EMBL" id="CAJNOT010000350">
    <property type="protein sequence ID" value="CAF0950218.1"/>
    <property type="molecule type" value="Genomic_DNA"/>
</dbReference>
<dbReference type="EMBL" id="CAJNOO010000813">
    <property type="protein sequence ID" value="CAF1039580.1"/>
    <property type="molecule type" value="Genomic_DNA"/>
</dbReference>
<name>A0A814N9N0_9BILA</name>
<dbReference type="Proteomes" id="UP000663874">
    <property type="component" value="Unassembled WGS sequence"/>
</dbReference>
<dbReference type="EMBL" id="CAJOBE010004082">
    <property type="protein sequence ID" value="CAF3915419.1"/>
    <property type="molecule type" value="Genomic_DNA"/>
</dbReference>
<reference evidence="4" key="1">
    <citation type="submission" date="2021-02" db="EMBL/GenBank/DDBJ databases">
        <authorList>
            <person name="Nowell W R."/>
        </authorList>
    </citation>
    <scope>NUCLEOTIDE SEQUENCE</scope>
</reference>
<evidence type="ECO:0000313" key="6">
    <source>
        <dbReference type="EMBL" id="CAF3915419.1"/>
    </source>
</evidence>
<evidence type="ECO:0000313" key="10">
    <source>
        <dbReference type="Proteomes" id="UP000663870"/>
    </source>
</evidence>
<dbReference type="OrthoDB" id="5576441at2759"/>
<keyword evidence="10" id="KW-1185">Reference proteome</keyword>
<dbReference type="Proteomes" id="UP000663836">
    <property type="component" value="Unassembled WGS sequence"/>
</dbReference>
<gene>
    <name evidence="6" type="ORF">FNK824_LOCUS21324</name>
    <name evidence="8" type="ORF">JBS370_LOCUS24503</name>
    <name evidence="5" type="ORF">JXQ802_LOCUS28481</name>
    <name evidence="7" type="ORF">OTI717_LOCUS24800</name>
    <name evidence="4" type="ORF">PYM288_LOCUS19062</name>
    <name evidence="2" type="ORF">RFH988_LOCUS16146</name>
    <name evidence="3" type="ORF">SEV965_LOCUS13814</name>
    <name evidence="1" type="ORF">ZHD862_LOCUS9963</name>
</gene>
<evidence type="ECO:0000313" key="5">
    <source>
        <dbReference type="EMBL" id="CAF1280754.1"/>
    </source>
</evidence>
<dbReference type="Proteomes" id="UP000663889">
    <property type="component" value="Unassembled WGS sequence"/>
</dbReference>
<evidence type="ECO:0000313" key="3">
    <source>
        <dbReference type="EMBL" id="CAF1060287.1"/>
    </source>
</evidence>
<dbReference type="Proteomes" id="UP000663882">
    <property type="component" value="Unassembled WGS sequence"/>
</dbReference>
<dbReference type="EMBL" id="CAJNOL010001073">
    <property type="protein sequence ID" value="CAF1280754.1"/>
    <property type="molecule type" value="Genomic_DNA"/>
</dbReference>
<sequence length="143" mass="16556">MLVSLQQDLLLHLVIFIRNSYKIRQRTKEAIKKGEVERIISTEGLTSQECLQSIIIQIENNYITSTIYNQVLSYLSTIDQRQQHVNRSIEQPQILNLLSNESILSSKFSLLTVPLWNVSMEDKLKLCSIRLSNLCQRLITIIP</sequence>
<evidence type="ECO:0000313" key="7">
    <source>
        <dbReference type="EMBL" id="CAF3920548.1"/>
    </source>
</evidence>
<organism evidence="4 9">
    <name type="scientific">Rotaria sordida</name>
    <dbReference type="NCBI Taxonomy" id="392033"/>
    <lineage>
        <taxon>Eukaryota</taxon>
        <taxon>Metazoa</taxon>
        <taxon>Spiralia</taxon>
        <taxon>Gnathifera</taxon>
        <taxon>Rotifera</taxon>
        <taxon>Eurotatoria</taxon>
        <taxon>Bdelloidea</taxon>
        <taxon>Philodinida</taxon>
        <taxon>Philodinidae</taxon>
        <taxon>Rotaria</taxon>
    </lineage>
</organism>
<accession>A0A814N9N0</accession>